<dbReference type="InterPro" id="IPR038136">
    <property type="entry name" value="CofD-like_dom_sf"/>
</dbReference>
<dbReference type="PANTHER" id="PTHR31240:SF0">
    <property type="entry name" value="MATERNAL EFFECT EMBRYO ARREST 18"/>
    <property type="match status" value="1"/>
</dbReference>
<dbReference type="InterPro" id="IPR002882">
    <property type="entry name" value="CofD"/>
</dbReference>
<dbReference type="Pfam" id="PF01933">
    <property type="entry name" value="CofD"/>
    <property type="match status" value="1"/>
</dbReference>
<accession>A0AA39XMH9</accession>
<dbReference type="Proteomes" id="UP001174934">
    <property type="component" value="Unassembled WGS sequence"/>
</dbReference>
<dbReference type="GO" id="GO:0043743">
    <property type="term" value="F:LPPG:FO 2-phospho-L-lactate transferase activity"/>
    <property type="evidence" value="ECO:0007669"/>
    <property type="project" value="InterPro"/>
</dbReference>
<dbReference type="CDD" id="cd07187">
    <property type="entry name" value="YvcK_like"/>
    <property type="match status" value="1"/>
</dbReference>
<organism evidence="2 3">
    <name type="scientific">Bombardia bombarda</name>
    <dbReference type="NCBI Taxonomy" id="252184"/>
    <lineage>
        <taxon>Eukaryota</taxon>
        <taxon>Fungi</taxon>
        <taxon>Dikarya</taxon>
        <taxon>Ascomycota</taxon>
        <taxon>Pezizomycotina</taxon>
        <taxon>Sordariomycetes</taxon>
        <taxon>Sordariomycetidae</taxon>
        <taxon>Sordariales</taxon>
        <taxon>Lasiosphaeriaceae</taxon>
        <taxon>Bombardia</taxon>
    </lineage>
</organism>
<dbReference type="SUPFAM" id="SSF142338">
    <property type="entry name" value="CofD-like"/>
    <property type="match status" value="1"/>
</dbReference>
<evidence type="ECO:0000313" key="2">
    <source>
        <dbReference type="EMBL" id="KAK0636326.1"/>
    </source>
</evidence>
<dbReference type="AlphaFoldDB" id="A0AA39XMH9"/>
<proteinExistence type="predicted"/>
<reference evidence="2" key="1">
    <citation type="submission" date="2023-06" db="EMBL/GenBank/DDBJ databases">
        <title>Genome-scale phylogeny and comparative genomics of the fungal order Sordariales.</title>
        <authorList>
            <consortium name="Lawrence Berkeley National Laboratory"/>
            <person name="Hensen N."/>
            <person name="Bonometti L."/>
            <person name="Westerberg I."/>
            <person name="Brannstrom I.O."/>
            <person name="Guillou S."/>
            <person name="Cros-Aarteil S."/>
            <person name="Calhoun S."/>
            <person name="Haridas S."/>
            <person name="Kuo A."/>
            <person name="Mondo S."/>
            <person name="Pangilinan J."/>
            <person name="Riley R."/>
            <person name="LaButti K."/>
            <person name="Andreopoulos B."/>
            <person name="Lipzen A."/>
            <person name="Chen C."/>
            <person name="Yanf M."/>
            <person name="Daum C."/>
            <person name="Ng V."/>
            <person name="Clum A."/>
            <person name="Steindorff A."/>
            <person name="Ohm R."/>
            <person name="Martin F."/>
            <person name="Silar P."/>
            <person name="Natvig D."/>
            <person name="Lalanne C."/>
            <person name="Gautier V."/>
            <person name="Ament-velasquez S.L."/>
            <person name="Kruys A."/>
            <person name="Hutchinson M.I."/>
            <person name="Powell A.J."/>
            <person name="Barry K."/>
            <person name="Miller A.N."/>
            <person name="Grigoriev I.V."/>
            <person name="Debuchy R."/>
            <person name="Gladieux P."/>
            <person name="Thoren M.H."/>
            <person name="Johannesson H."/>
        </authorList>
    </citation>
    <scope>NUCLEOTIDE SEQUENCE</scope>
    <source>
        <strain evidence="2">SMH3391-2</strain>
    </source>
</reference>
<keyword evidence="3" id="KW-1185">Reference proteome</keyword>
<name>A0AA39XMH9_9PEZI</name>
<gene>
    <name evidence="2" type="ORF">B0T17DRAFT_613072</name>
</gene>
<feature type="region of interest" description="Disordered" evidence="1">
    <location>
        <begin position="220"/>
        <end position="250"/>
    </location>
</feature>
<dbReference type="Gene3D" id="3.40.50.10680">
    <property type="entry name" value="CofD-like domains"/>
    <property type="match status" value="1"/>
</dbReference>
<sequence length="447" mass="48157">MGDSQRNDGRSITVFSGGTGANSLVDVFNGIIERRKYSLNYVIPISDNGGSSSELIRVIGGPSVGDIRSRLVRLIPNTNTDAETGALRRLFELRLCSDSNKARDEWLEIVFGSHVSWNEISSPKRELIRSILNALNLEIVKRARPKSSFNFARASIGNMFLTGARLFTGSFEAAIYLLSMICSIPASVAVLPAINSNFTHHISALLEDGTPMVGQVAISHPSAPTALPDDQKDHDESESDNQLPDCHPDLRGEITVSKEDEADLPARIKSLSYINTYGHTISPKANPKVLEAMKSSAAVVYSIGSLYTSIIPSLVLQGVGEAITAPVVKYKILILNSKLDRETGPKSNPLTAIDFVTAIARAGAQSKKRPEAAAAAAPSDAVIRPPTNYVTHLIYLDAKDAPFVDVKGIECLGIKCVKVDGKMTTDKAMVKYDEAALGKALENILDP</sequence>
<protein>
    <submittedName>
        <fullName evidence="2">Uncharacterized protein</fullName>
    </submittedName>
</protein>
<evidence type="ECO:0000256" key="1">
    <source>
        <dbReference type="SAM" id="MobiDB-lite"/>
    </source>
</evidence>
<dbReference type="PANTHER" id="PTHR31240">
    <property type="entry name" value="MATERNAL EFFECT EMBRYO ARREST 18"/>
    <property type="match status" value="1"/>
</dbReference>
<evidence type="ECO:0000313" key="3">
    <source>
        <dbReference type="Proteomes" id="UP001174934"/>
    </source>
</evidence>
<comment type="caution">
    <text evidence="2">The sequence shown here is derived from an EMBL/GenBank/DDBJ whole genome shotgun (WGS) entry which is preliminary data.</text>
</comment>
<dbReference type="EMBL" id="JAULSR010000001">
    <property type="protein sequence ID" value="KAK0636326.1"/>
    <property type="molecule type" value="Genomic_DNA"/>
</dbReference>